<name>A0AAV9WZ46_9PEZI</name>
<protein>
    <recommendedName>
        <fullName evidence="3">Methyltransferase type 11 domain-containing protein</fullName>
    </recommendedName>
</protein>
<sequence length="274" mass="30882">MRVLRDECKELLSDADFEDSQHTTDGPEPQKLKEDGTFMRSRTIRDGGSSISSFREQSVDLITARSFHNDIQFRRPLCWEMDCSNICDYHGSPNLKWTVRQCHRVLRLGGFLEYIFFEYPLYNAGPLTRELEQFMHDPGMNSHISSPPANCAEEVNILAPQTSPSFPADAKEIPFGINDFLRIIGEVGFEVAKPTILSFSVLTMSSLFDVSGHRRVALGVPTTQNIWISALEGVSGGWPGEDPAISLLRKVEKECLELGTFWKCAVGWARKIHL</sequence>
<proteinExistence type="predicted"/>
<comment type="caution">
    <text evidence="1">The sequence shown here is derived from an EMBL/GenBank/DDBJ whole genome shotgun (WGS) entry which is preliminary data.</text>
</comment>
<dbReference type="Proteomes" id="UP001365542">
    <property type="component" value="Unassembled WGS sequence"/>
</dbReference>
<dbReference type="AlphaFoldDB" id="A0AAV9WZ46"/>
<evidence type="ECO:0000313" key="2">
    <source>
        <dbReference type="Proteomes" id="UP001365542"/>
    </source>
</evidence>
<organism evidence="1 2">
    <name type="scientific">Orbilia ellipsospora</name>
    <dbReference type="NCBI Taxonomy" id="2528407"/>
    <lineage>
        <taxon>Eukaryota</taxon>
        <taxon>Fungi</taxon>
        <taxon>Dikarya</taxon>
        <taxon>Ascomycota</taxon>
        <taxon>Pezizomycotina</taxon>
        <taxon>Orbiliomycetes</taxon>
        <taxon>Orbiliales</taxon>
        <taxon>Orbiliaceae</taxon>
        <taxon>Orbilia</taxon>
    </lineage>
</organism>
<gene>
    <name evidence="1" type="ORF">TWF694_003632</name>
</gene>
<keyword evidence="2" id="KW-1185">Reference proteome</keyword>
<evidence type="ECO:0000313" key="1">
    <source>
        <dbReference type="EMBL" id="KAK6530270.1"/>
    </source>
</evidence>
<evidence type="ECO:0008006" key="3">
    <source>
        <dbReference type="Google" id="ProtNLM"/>
    </source>
</evidence>
<dbReference type="EMBL" id="JAVHJO010000013">
    <property type="protein sequence ID" value="KAK6530270.1"/>
    <property type="molecule type" value="Genomic_DNA"/>
</dbReference>
<reference evidence="1 2" key="1">
    <citation type="submission" date="2019-10" db="EMBL/GenBank/DDBJ databases">
        <authorList>
            <person name="Palmer J.M."/>
        </authorList>
    </citation>
    <scope>NUCLEOTIDE SEQUENCE [LARGE SCALE GENOMIC DNA]</scope>
    <source>
        <strain evidence="1 2">TWF694</strain>
    </source>
</reference>
<accession>A0AAV9WZ46</accession>